<dbReference type="Gene3D" id="3.90.1330.10">
    <property type="entry name" value="Alpha-glucuronidase, C-terminal domain"/>
    <property type="match status" value="1"/>
</dbReference>
<dbReference type="Gene3D" id="3.30.379.10">
    <property type="entry name" value="Chitobiase/beta-hexosaminidase domain 2-like"/>
    <property type="match status" value="1"/>
</dbReference>
<dbReference type="SUPFAM" id="SSF55545">
    <property type="entry name" value="beta-N-acetylhexosaminidase-like domain"/>
    <property type="match status" value="1"/>
</dbReference>
<dbReference type="RefSeq" id="WP_303493510.1">
    <property type="nucleotide sequence ID" value="NZ_JAUOPB010000012.1"/>
</dbReference>
<dbReference type="GO" id="GO:0033939">
    <property type="term" value="F:xylan alpha-1,2-glucuronosidase activity"/>
    <property type="evidence" value="ECO:0007669"/>
    <property type="project" value="UniProtKB-EC"/>
</dbReference>
<dbReference type="InterPro" id="IPR029018">
    <property type="entry name" value="Hex-like_dom2"/>
</dbReference>
<evidence type="ECO:0000256" key="6">
    <source>
        <dbReference type="ARBA" id="ARBA00023326"/>
    </source>
</evidence>
<keyword evidence="11" id="KW-0472">Membrane</keyword>
<sequence>MINQRLFQRQFQSRRLMATLGVNTAKFVMFAAIYLQFSVAEAAKSRDGYGLWLDYQPITNTREREGYIKALSPWQVEGEAATADIIRQELTAALGAMLGVEAGPVGDSTHNSLAHPMARLLVATPEESAVIRSLALGDALTRVGQEGYLIKTTRYRDKPITIVTANTHAGLLYGTFKLLQLLQTGQAVANLAIESAPATKLRVLNHWDNLDRYVERGYAGESIWNWHKLPHYKSQRYYDYARANASIGINGVVLNNVNADPLILTPQYLVKVKALADIFRPYGIKVYLSVKFSSPNLIGGLPTSDPLDKNVQAWWQAKANEIYTLIPDFGGFLVKANSEGQPGPGDFGRSHAQGANILADALAPHGGNVMWRAFVYNVEANVERSKQAYNEFKPLDGTFRQNVLVQVKNGPIDFQPREPFSPLFGAMPKTPLMMEFQITQEYLGFSTHLVYLGPLYEEVLKADTYAQGAGSTVAKVVDGSLYGHGITGMAGVANIGSDRNWTGHIFGQANWYVFGQLAWNPEASTKQIADDWIRMTLTRDDKAVNTIRAMMMDSRETAVNYMTPLGLHHIMGWGHHYGPAPWIGEQKPDWMREDWTSVYYHSANATGLGKDRTASGSNAIAQYHAPLRQAYSDPNTTPTQLLLWFHHLPWHYELANGNSLWHELVARYYLGAQAVAEMAKTWDGLEANIPPQLFKQVQMALAIQTQEAAWWRDACVLYFQSYSKQSLPEGFAKPKHSLEYYKGLSFPHAPGDGR</sequence>
<protein>
    <recommendedName>
        <fullName evidence="10">Xylan alpha-1,2-glucuronidase</fullName>
        <ecNumber evidence="10">3.2.1.131</ecNumber>
    </recommendedName>
</protein>
<dbReference type="Gene3D" id="3.20.20.80">
    <property type="entry name" value="Glycosidases"/>
    <property type="match status" value="1"/>
</dbReference>
<comment type="subunit">
    <text evidence="10">Homodimer.</text>
</comment>
<dbReference type="FunFam" id="3.20.20.80:FF:000096">
    <property type="entry name" value="Xylan alpha-1,2-glucuronidase"/>
    <property type="match status" value="1"/>
</dbReference>
<dbReference type="GO" id="GO:0005576">
    <property type="term" value="C:extracellular region"/>
    <property type="evidence" value="ECO:0007669"/>
    <property type="project" value="InterPro"/>
</dbReference>
<dbReference type="InterPro" id="IPR037054">
    <property type="entry name" value="A-glucoronidase_C_sf"/>
</dbReference>
<evidence type="ECO:0000259" key="12">
    <source>
        <dbReference type="Pfam" id="PF03648"/>
    </source>
</evidence>
<evidence type="ECO:0000256" key="8">
    <source>
        <dbReference type="PIRNR" id="PIRNR029900"/>
    </source>
</evidence>
<comment type="caution">
    <text evidence="15">The sequence shown here is derived from an EMBL/GenBank/DDBJ whole genome shotgun (WGS) entry which is preliminary data.</text>
</comment>
<evidence type="ECO:0000256" key="4">
    <source>
        <dbReference type="ARBA" id="ARBA00023277"/>
    </source>
</evidence>
<feature type="active site" description="Proton acceptor" evidence="9">
    <location>
        <position position="413"/>
    </location>
</feature>
<feature type="domain" description="Glycosyl hydrolase family 67 catalytic" evidence="14">
    <location>
        <begin position="182"/>
        <end position="501"/>
    </location>
</feature>
<evidence type="ECO:0000256" key="1">
    <source>
        <dbReference type="ARBA" id="ARBA00008833"/>
    </source>
</evidence>
<evidence type="ECO:0000259" key="14">
    <source>
        <dbReference type="Pfam" id="PF07488"/>
    </source>
</evidence>
<dbReference type="Pfam" id="PF07477">
    <property type="entry name" value="Glyco_hydro_67C"/>
    <property type="match status" value="1"/>
</dbReference>
<dbReference type="PANTHER" id="PTHR39207:SF1">
    <property type="entry name" value="ALPHA-GLUCURONIDASE A"/>
    <property type="match status" value="1"/>
</dbReference>
<comment type="catalytic activity">
    <reaction evidence="7 10">
        <text>Hydrolysis of (1-&gt;2)-alpha-D-(4-O-methyl)glucuronosyl links in the main chain of hardwood xylans.</text>
        <dbReference type="EC" id="3.2.1.131"/>
    </reaction>
</comment>
<dbReference type="InterPro" id="IPR005154">
    <property type="entry name" value="Glyco_hydro_67_aGlcAse_N"/>
</dbReference>
<dbReference type="Pfam" id="PF03648">
    <property type="entry name" value="Glyco_hydro_67N"/>
    <property type="match status" value="1"/>
</dbReference>
<evidence type="ECO:0000256" key="5">
    <source>
        <dbReference type="ARBA" id="ARBA00023295"/>
    </source>
</evidence>
<evidence type="ECO:0000256" key="2">
    <source>
        <dbReference type="ARBA" id="ARBA00022651"/>
    </source>
</evidence>
<feature type="active site" description="Proton acceptor" evidence="9">
    <location>
        <position position="441"/>
    </location>
</feature>
<keyword evidence="11" id="KW-1133">Transmembrane helix</keyword>
<evidence type="ECO:0000313" key="16">
    <source>
        <dbReference type="Proteomes" id="UP001169760"/>
    </source>
</evidence>
<feature type="domain" description="Glycosyl hydrolase family 67 C-terminal" evidence="13">
    <location>
        <begin position="502"/>
        <end position="730"/>
    </location>
</feature>
<evidence type="ECO:0000256" key="11">
    <source>
        <dbReference type="SAM" id="Phobius"/>
    </source>
</evidence>
<evidence type="ECO:0000256" key="9">
    <source>
        <dbReference type="PIRSR" id="PIRSR029900-1"/>
    </source>
</evidence>
<evidence type="ECO:0000313" key="15">
    <source>
        <dbReference type="EMBL" id="MDO6424008.1"/>
    </source>
</evidence>
<keyword evidence="3 8" id="KW-0378">Hydrolase</keyword>
<dbReference type="SUPFAM" id="SSF51445">
    <property type="entry name" value="(Trans)glycosidases"/>
    <property type="match status" value="1"/>
</dbReference>
<name>A0AAW7X8K1_9GAMM</name>
<dbReference type="InterPro" id="IPR011395">
    <property type="entry name" value="Glyco_hydro_67_aGlcAse"/>
</dbReference>
<gene>
    <name evidence="15" type="ORF">Q4521_16105</name>
</gene>
<evidence type="ECO:0000256" key="3">
    <source>
        <dbReference type="ARBA" id="ARBA00022801"/>
    </source>
</evidence>
<dbReference type="GO" id="GO:2000886">
    <property type="term" value="P:glucuronoxylan catabolic process"/>
    <property type="evidence" value="ECO:0007669"/>
    <property type="project" value="UniProtKB-ARBA"/>
</dbReference>
<keyword evidence="6 10" id="KW-0624">Polysaccharide degradation</keyword>
<accession>A0AAW7X8K1</accession>
<evidence type="ECO:0000256" key="7">
    <source>
        <dbReference type="ARBA" id="ARBA00052795"/>
    </source>
</evidence>
<keyword evidence="11" id="KW-0812">Transmembrane</keyword>
<proteinExistence type="inferred from homology"/>
<evidence type="ECO:0000256" key="10">
    <source>
        <dbReference type="RuleBase" id="RU361198"/>
    </source>
</evidence>
<dbReference type="PIRSF" id="PIRSF029900">
    <property type="entry name" value="Alpha-glucuronds"/>
    <property type="match status" value="1"/>
</dbReference>
<dbReference type="AlphaFoldDB" id="A0AAW7X8K1"/>
<comment type="similarity">
    <text evidence="1 8 10">Belongs to the glycosyl hydrolase 67 family.</text>
</comment>
<dbReference type="InterPro" id="IPR017853">
    <property type="entry name" value="GH"/>
</dbReference>
<dbReference type="InterPro" id="IPR011100">
    <property type="entry name" value="Glyco_hydro_67_cat"/>
</dbReference>
<organism evidence="15 16">
    <name type="scientific">Saccharophagus degradans</name>
    <dbReference type="NCBI Taxonomy" id="86304"/>
    <lineage>
        <taxon>Bacteria</taxon>
        <taxon>Pseudomonadati</taxon>
        <taxon>Pseudomonadota</taxon>
        <taxon>Gammaproteobacteria</taxon>
        <taxon>Cellvibrionales</taxon>
        <taxon>Cellvibrionaceae</taxon>
        <taxon>Saccharophagus</taxon>
    </lineage>
</organism>
<dbReference type="EMBL" id="JAUOPB010000012">
    <property type="protein sequence ID" value="MDO6424008.1"/>
    <property type="molecule type" value="Genomic_DNA"/>
</dbReference>
<feature type="active site" description="Proton donor" evidence="9">
    <location>
        <position position="339"/>
    </location>
</feature>
<keyword evidence="4 10" id="KW-0119">Carbohydrate metabolism</keyword>
<dbReference type="EC" id="3.2.1.131" evidence="10"/>
<evidence type="ECO:0000259" key="13">
    <source>
        <dbReference type="Pfam" id="PF07477"/>
    </source>
</evidence>
<feature type="transmembrane region" description="Helical" evidence="11">
    <location>
        <begin position="16"/>
        <end position="37"/>
    </location>
</feature>
<dbReference type="InterPro" id="IPR011099">
    <property type="entry name" value="Glyco_hydro_67_C"/>
</dbReference>
<dbReference type="Pfam" id="PF07488">
    <property type="entry name" value="Glyco_hydro_67M"/>
    <property type="match status" value="1"/>
</dbReference>
<dbReference type="Proteomes" id="UP001169760">
    <property type="component" value="Unassembled WGS sequence"/>
</dbReference>
<keyword evidence="2 8" id="KW-0858">Xylan degradation</keyword>
<dbReference type="GO" id="GO:0046559">
    <property type="term" value="F:alpha-glucuronidase activity"/>
    <property type="evidence" value="ECO:0007669"/>
    <property type="project" value="InterPro"/>
</dbReference>
<reference evidence="15" key="1">
    <citation type="submission" date="2023-07" db="EMBL/GenBank/DDBJ databases">
        <title>Genome content predicts the carbon catabolic preferences of heterotrophic bacteria.</title>
        <authorList>
            <person name="Gralka M."/>
        </authorList>
    </citation>
    <scope>NUCLEOTIDE SEQUENCE</scope>
    <source>
        <strain evidence="15">I3M17_2</strain>
    </source>
</reference>
<dbReference type="PANTHER" id="PTHR39207">
    <property type="entry name" value="ALPHA-GLUCURONIDASE A"/>
    <property type="match status" value="1"/>
</dbReference>
<feature type="domain" description="Alpha glucuronidase N-terminal" evidence="12">
    <location>
        <begin position="51"/>
        <end position="178"/>
    </location>
</feature>
<keyword evidence="5 8" id="KW-0326">Glycosidase</keyword>